<comment type="caution">
    <text evidence="2">The sequence shown here is derived from an EMBL/GenBank/DDBJ whole genome shotgun (WGS) entry which is preliminary data.</text>
</comment>
<gene>
    <name evidence="2" type="ORF">C5Y93_06095</name>
</gene>
<dbReference type="AlphaFoldDB" id="A0A2S8GRR3"/>
<protein>
    <submittedName>
        <fullName evidence="2">dTDP-4-dehydrorhamnose reductase</fullName>
    </submittedName>
</protein>
<dbReference type="Gene3D" id="3.40.50.720">
    <property type="entry name" value="NAD(P)-binding Rossmann-like Domain"/>
    <property type="match status" value="1"/>
</dbReference>
<sequence length="340" mass="38190">MSLPLPLLITGVPGVPGYNALYHFGHRCPGQVVGLRPTDNWRLDGEHIVACDMEDVDSLRRLFDEHQFRAVLHCAGSCALKSCELDPKMAWRINLEGTRNLLHILEGTDTRLVHLSIDLVFSGEGEGNMFETDSTDPVTVYGKTMAAAESLVSLMRPDATILRISLPMGVSFNGHAGAIDWIQSRFKKQRPATLYYDEVRTPTYTDCMNLAFEQILARPMPGIYHAGGPNRLSLFEIAQIVNRVGGYDPDLLMGCMRIEAGPIPPRAGNVTMNSAKLIDHLGFEPFHSWPYDERYLPTHREWHYDRSEHDPGSPELLEEILYCNPLRTEGIIRPPFPRPA</sequence>
<name>A0A2S8GRR3_9BACT</name>
<dbReference type="EMBL" id="PUHZ01000006">
    <property type="protein sequence ID" value="PQO47061.1"/>
    <property type="molecule type" value="Genomic_DNA"/>
</dbReference>
<evidence type="ECO:0000313" key="3">
    <source>
        <dbReference type="Proteomes" id="UP000237819"/>
    </source>
</evidence>
<dbReference type="InterPro" id="IPR036291">
    <property type="entry name" value="NAD(P)-bd_dom_sf"/>
</dbReference>
<dbReference type="PANTHER" id="PTHR43242:SF1">
    <property type="entry name" value="NAD(P)-BINDING ROSSMANN-FOLD SUPERFAMILY PROTEIN"/>
    <property type="match status" value="1"/>
</dbReference>
<reference evidence="2 3" key="1">
    <citation type="submission" date="2018-02" db="EMBL/GenBank/DDBJ databases">
        <title>Comparative genomes isolates from brazilian mangrove.</title>
        <authorList>
            <person name="Araujo J.E."/>
            <person name="Taketani R.G."/>
            <person name="Silva M.C.P."/>
            <person name="Loureco M.V."/>
            <person name="Andreote F.D."/>
        </authorList>
    </citation>
    <scope>NUCLEOTIDE SEQUENCE [LARGE SCALE GENOMIC DNA]</scope>
    <source>
        <strain evidence="2 3">Nap-Phe MGV</strain>
    </source>
</reference>
<evidence type="ECO:0000313" key="2">
    <source>
        <dbReference type="EMBL" id="PQO47061.1"/>
    </source>
</evidence>
<dbReference type="SUPFAM" id="SSF51735">
    <property type="entry name" value="NAD(P)-binding Rossmann-fold domains"/>
    <property type="match status" value="1"/>
</dbReference>
<evidence type="ECO:0000259" key="1">
    <source>
        <dbReference type="Pfam" id="PF04321"/>
    </source>
</evidence>
<dbReference type="InterPro" id="IPR029903">
    <property type="entry name" value="RmlD-like-bd"/>
</dbReference>
<dbReference type="RefSeq" id="WP_105334511.1">
    <property type="nucleotide sequence ID" value="NZ_PUHZ01000006.1"/>
</dbReference>
<dbReference type="Pfam" id="PF04321">
    <property type="entry name" value="RmlD_sub_bind"/>
    <property type="match status" value="1"/>
</dbReference>
<dbReference type="OrthoDB" id="9803892at2"/>
<feature type="domain" description="RmlD-like substrate binding" evidence="1">
    <location>
        <begin position="38"/>
        <end position="285"/>
    </location>
</feature>
<organism evidence="2 3">
    <name type="scientific">Blastopirellula marina</name>
    <dbReference type="NCBI Taxonomy" id="124"/>
    <lineage>
        <taxon>Bacteria</taxon>
        <taxon>Pseudomonadati</taxon>
        <taxon>Planctomycetota</taxon>
        <taxon>Planctomycetia</taxon>
        <taxon>Pirellulales</taxon>
        <taxon>Pirellulaceae</taxon>
        <taxon>Blastopirellula</taxon>
    </lineage>
</organism>
<dbReference type="PANTHER" id="PTHR43242">
    <property type="entry name" value="NAD(P)-BINDING ROSSMANN-FOLD SUPERFAMILY PROTEIN"/>
    <property type="match status" value="1"/>
</dbReference>
<proteinExistence type="predicted"/>
<dbReference type="Proteomes" id="UP000237819">
    <property type="component" value="Unassembled WGS sequence"/>
</dbReference>
<accession>A0A2S8GRR3</accession>